<reference evidence="1" key="1">
    <citation type="journal article" date="2020" name="Stud. Mycol.">
        <title>101 Dothideomycetes genomes: a test case for predicting lifestyles and emergence of pathogens.</title>
        <authorList>
            <person name="Haridas S."/>
            <person name="Albert R."/>
            <person name="Binder M."/>
            <person name="Bloem J."/>
            <person name="Labutti K."/>
            <person name="Salamov A."/>
            <person name="Andreopoulos B."/>
            <person name="Baker S."/>
            <person name="Barry K."/>
            <person name="Bills G."/>
            <person name="Bluhm B."/>
            <person name="Cannon C."/>
            <person name="Castanera R."/>
            <person name="Culley D."/>
            <person name="Daum C."/>
            <person name="Ezra D."/>
            <person name="Gonzalez J."/>
            <person name="Henrissat B."/>
            <person name="Kuo A."/>
            <person name="Liang C."/>
            <person name="Lipzen A."/>
            <person name="Lutzoni F."/>
            <person name="Magnuson J."/>
            <person name="Mondo S."/>
            <person name="Nolan M."/>
            <person name="Ohm R."/>
            <person name="Pangilinan J."/>
            <person name="Park H.-J."/>
            <person name="Ramirez L."/>
            <person name="Alfaro M."/>
            <person name="Sun H."/>
            <person name="Tritt A."/>
            <person name="Yoshinaga Y."/>
            <person name="Zwiers L.-H."/>
            <person name="Turgeon B."/>
            <person name="Goodwin S."/>
            <person name="Spatafora J."/>
            <person name="Crous P."/>
            <person name="Grigoriev I."/>
        </authorList>
    </citation>
    <scope>NUCLEOTIDE SEQUENCE</scope>
    <source>
        <strain evidence="1">ATCC 200398</strain>
    </source>
</reference>
<dbReference type="Proteomes" id="UP000799755">
    <property type="component" value="Unassembled WGS sequence"/>
</dbReference>
<evidence type="ECO:0000313" key="1">
    <source>
        <dbReference type="EMBL" id="KAF2466526.1"/>
    </source>
</evidence>
<evidence type="ECO:0000313" key="2">
    <source>
        <dbReference type="Proteomes" id="UP000799755"/>
    </source>
</evidence>
<keyword evidence="1" id="KW-0489">Methyltransferase</keyword>
<organism evidence="1 2">
    <name type="scientific">Lindgomyces ingoldianus</name>
    <dbReference type="NCBI Taxonomy" id="673940"/>
    <lineage>
        <taxon>Eukaryota</taxon>
        <taxon>Fungi</taxon>
        <taxon>Dikarya</taxon>
        <taxon>Ascomycota</taxon>
        <taxon>Pezizomycotina</taxon>
        <taxon>Dothideomycetes</taxon>
        <taxon>Pleosporomycetidae</taxon>
        <taxon>Pleosporales</taxon>
        <taxon>Lindgomycetaceae</taxon>
        <taxon>Lindgomyces</taxon>
    </lineage>
</organism>
<name>A0ACB6QI18_9PLEO</name>
<proteinExistence type="predicted"/>
<accession>A0ACB6QI18</accession>
<gene>
    <name evidence="1" type="ORF">BDR25DRAFT_377075</name>
</gene>
<dbReference type="EMBL" id="MU003524">
    <property type="protein sequence ID" value="KAF2466526.1"/>
    <property type="molecule type" value="Genomic_DNA"/>
</dbReference>
<keyword evidence="1" id="KW-0808">Transferase</keyword>
<protein>
    <submittedName>
        <fullName evidence="1">S-adenosyl-L-methionine-dependent methyltransferase</fullName>
    </submittedName>
</protein>
<sequence>MASHQHYMALLTEMKPDMTILDAGCGTGRLAREICISESKECSWLELGELRYYKQKAYGQCEFIQGDLTKTSFSDNTFDVVYAMEATCYSRPFATTHKEIKRVLKLCGIFGTYE</sequence>
<keyword evidence="2" id="KW-1185">Reference proteome</keyword>
<comment type="caution">
    <text evidence="1">The sequence shown here is derived from an EMBL/GenBank/DDBJ whole genome shotgun (WGS) entry which is preliminary data.</text>
</comment>